<dbReference type="CDD" id="cd04301">
    <property type="entry name" value="NAT_SF"/>
    <property type="match status" value="1"/>
</dbReference>
<evidence type="ECO:0000259" key="3">
    <source>
        <dbReference type="PROSITE" id="PS51186"/>
    </source>
</evidence>
<reference evidence="4" key="1">
    <citation type="submission" date="2018-05" db="EMBL/GenBank/DDBJ databases">
        <authorList>
            <person name="Lanie J.A."/>
            <person name="Ng W.-L."/>
            <person name="Kazmierczak K.M."/>
            <person name="Andrzejewski T.M."/>
            <person name="Davidsen T.M."/>
            <person name="Wayne K.J."/>
            <person name="Tettelin H."/>
            <person name="Glass J.I."/>
            <person name="Rusch D."/>
            <person name="Podicherti R."/>
            <person name="Tsui H.-C.T."/>
            <person name="Winkler M.E."/>
        </authorList>
    </citation>
    <scope>NUCLEOTIDE SEQUENCE</scope>
</reference>
<dbReference type="PANTHER" id="PTHR10545:SF42">
    <property type="entry name" value="ACETYLTRANSFERASE"/>
    <property type="match status" value="1"/>
</dbReference>
<dbReference type="InterPro" id="IPR051016">
    <property type="entry name" value="Diverse_Substrate_AcTransf"/>
</dbReference>
<evidence type="ECO:0000313" key="4">
    <source>
        <dbReference type="EMBL" id="SVC08771.1"/>
    </source>
</evidence>
<dbReference type="SUPFAM" id="SSF55729">
    <property type="entry name" value="Acyl-CoA N-acyltransferases (Nat)"/>
    <property type="match status" value="1"/>
</dbReference>
<feature type="domain" description="N-acetyltransferase" evidence="3">
    <location>
        <begin position="1"/>
        <end position="143"/>
    </location>
</feature>
<organism evidence="4">
    <name type="scientific">marine metagenome</name>
    <dbReference type="NCBI Taxonomy" id="408172"/>
    <lineage>
        <taxon>unclassified sequences</taxon>
        <taxon>metagenomes</taxon>
        <taxon>ecological metagenomes</taxon>
    </lineage>
</organism>
<sequence length="143" mass="17039">MFIRSIKLIDKEDWQKLYHGYAEFYKVEMTQTILNTVWSWLTDEQHELNGLICEFEEKIVAFAHYRRMPSPLRGKDIGFLDDLFVSPEFRGLKIGEQIISKLKTISTDKGWGLVRWITRSDNLRAKSLYDRVSNKTNWEVYEL</sequence>
<dbReference type="GO" id="GO:0008080">
    <property type="term" value="F:N-acetyltransferase activity"/>
    <property type="evidence" value="ECO:0007669"/>
    <property type="project" value="TreeGrafter"/>
</dbReference>
<keyword evidence="2" id="KW-0012">Acyltransferase</keyword>
<dbReference type="Pfam" id="PF00583">
    <property type="entry name" value="Acetyltransf_1"/>
    <property type="match status" value="1"/>
</dbReference>
<keyword evidence="1" id="KW-0808">Transferase</keyword>
<dbReference type="InterPro" id="IPR016181">
    <property type="entry name" value="Acyl_CoA_acyltransferase"/>
</dbReference>
<dbReference type="Gene3D" id="3.40.630.30">
    <property type="match status" value="1"/>
</dbReference>
<dbReference type="InterPro" id="IPR000182">
    <property type="entry name" value="GNAT_dom"/>
</dbReference>
<name>A0A382JDF7_9ZZZZ</name>
<protein>
    <recommendedName>
        <fullName evidence="3">N-acetyltransferase domain-containing protein</fullName>
    </recommendedName>
</protein>
<gene>
    <name evidence="4" type="ORF">METZ01_LOCUS261625</name>
</gene>
<dbReference type="AlphaFoldDB" id="A0A382JDF7"/>
<evidence type="ECO:0000256" key="1">
    <source>
        <dbReference type="ARBA" id="ARBA00022679"/>
    </source>
</evidence>
<dbReference type="PANTHER" id="PTHR10545">
    <property type="entry name" value="DIAMINE N-ACETYLTRANSFERASE"/>
    <property type="match status" value="1"/>
</dbReference>
<dbReference type="EMBL" id="UINC01072843">
    <property type="protein sequence ID" value="SVC08771.1"/>
    <property type="molecule type" value="Genomic_DNA"/>
</dbReference>
<accession>A0A382JDF7</accession>
<evidence type="ECO:0000256" key="2">
    <source>
        <dbReference type="ARBA" id="ARBA00023315"/>
    </source>
</evidence>
<dbReference type="PROSITE" id="PS51186">
    <property type="entry name" value="GNAT"/>
    <property type="match status" value="1"/>
</dbReference>
<proteinExistence type="predicted"/>